<dbReference type="KEGG" id="hsn:DV733_09520"/>
<protein>
    <submittedName>
        <fullName evidence="1">Uncharacterized protein</fullName>
    </submittedName>
</protein>
<dbReference type="Proteomes" id="UP000296706">
    <property type="component" value="Chromosome"/>
</dbReference>
<dbReference type="GeneID" id="39848103"/>
<dbReference type="EMBL" id="CP031310">
    <property type="protein sequence ID" value="QCC51463.1"/>
    <property type="molecule type" value="Genomic_DNA"/>
</dbReference>
<dbReference type="STRING" id="1457250.GCA_000755225_00999"/>
<keyword evidence="2" id="KW-1185">Reference proteome</keyword>
<reference evidence="1 2" key="1">
    <citation type="journal article" date="2019" name="Nat. Commun.">
        <title>A new type of DNA phosphorothioation-based antiviral system in archaea.</title>
        <authorList>
            <person name="Xiong L."/>
            <person name="Liu S."/>
            <person name="Chen S."/>
            <person name="Xiao Y."/>
            <person name="Zhu B."/>
            <person name="Gao Y."/>
            <person name="Zhang Y."/>
            <person name="Chen B."/>
            <person name="Luo J."/>
            <person name="Deng Z."/>
            <person name="Chen X."/>
            <person name="Wang L."/>
            <person name="Chen S."/>
        </authorList>
    </citation>
    <scope>NUCLEOTIDE SEQUENCE [LARGE SCALE GENOMIC DNA]</scope>
    <source>
        <strain evidence="1 2">CBA1105</strain>
    </source>
</reference>
<name>A0A4D6HBT5_9EURY</name>
<sequence>MIETGNADEATNMSNYDADLVFAALPKNVKSDIEEDARKEADEELVMLWNGEPIVENLQDDLASYGSHFGEEYVKMRELDPLRDFGDEPPQLTGNLEVGLTGDYPREEFYENALSDWADAYLRAIRGEIRRLQQETVLSPREFVAFVLSENPRYTWDDASDRMRIARGTYGGKMSNEVRPKIQQAKQTVDFVESVQHGFENQG</sequence>
<proteinExistence type="predicted"/>
<evidence type="ECO:0000313" key="1">
    <source>
        <dbReference type="EMBL" id="QCC51463.1"/>
    </source>
</evidence>
<accession>A0A4D6HBT5</accession>
<organism evidence="1 2">
    <name type="scientific">Halapricum salinum</name>
    <dbReference type="NCBI Taxonomy" id="1457250"/>
    <lineage>
        <taxon>Archaea</taxon>
        <taxon>Methanobacteriati</taxon>
        <taxon>Methanobacteriota</taxon>
        <taxon>Stenosarchaea group</taxon>
        <taxon>Halobacteria</taxon>
        <taxon>Halobacteriales</taxon>
        <taxon>Haloarculaceae</taxon>
        <taxon>Halapricum</taxon>
    </lineage>
</organism>
<gene>
    <name evidence="1" type="ORF">DV733_09520</name>
</gene>
<dbReference type="RefSeq" id="WP_049994927.1">
    <property type="nucleotide sequence ID" value="NZ_CP031310.1"/>
</dbReference>
<evidence type="ECO:0000313" key="2">
    <source>
        <dbReference type="Proteomes" id="UP000296706"/>
    </source>
</evidence>
<dbReference type="AlphaFoldDB" id="A0A4D6HBT5"/>